<name>A0ACC7LWR1_9PSED</name>
<evidence type="ECO:0000313" key="1">
    <source>
        <dbReference type="EMBL" id="MFJ1338971.1"/>
    </source>
</evidence>
<dbReference type="Proteomes" id="UP001615411">
    <property type="component" value="Unassembled WGS sequence"/>
</dbReference>
<accession>A0ACC7LWR1</accession>
<comment type="caution">
    <text evidence="1">The sequence shown here is derived from an EMBL/GenBank/DDBJ whole genome shotgun (WGS) entry which is preliminary data.</text>
</comment>
<sequence length="221" mass="23932">MIAVIVPAHNEEQLLASCLRALDRAARAVSSMAEQVQVLVVLDDCNDASEAIVRAHGLEALKVSARNVGHARRAGAALMLERGARWLAFTDADSCVPVNWLRCQLAFAADAVCGTVHVANWLPHQGAALRARYLAHYQTCEGHRHIHGANLGICARAYEHVGGFKALALHEDVQLVHDLQQRGAQIVWTARNSVSTSPRRDCRVHGGFGDFLNNLDGSAPV</sequence>
<evidence type="ECO:0000313" key="2">
    <source>
        <dbReference type="Proteomes" id="UP001615411"/>
    </source>
</evidence>
<keyword evidence="1" id="KW-0328">Glycosyltransferase</keyword>
<protein>
    <submittedName>
        <fullName evidence="1">Glycosyltransferase</fullName>
        <ecNumber evidence="1">2.4.-.-</ecNumber>
    </submittedName>
</protein>
<proteinExistence type="predicted"/>
<reference evidence="1" key="1">
    <citation type="submission" date="2024-10" db="EMBL/GenBank/DDBJ databases">
        <title>Aeromonas and Pseudomonas from the Cagarras Archipelago, Rio de Janeiro, Brazil.</title>
        <authorList>
            <person name="Canellas A.L.B."/>
            <person name="Laport M.S."/>
        </authorList>
    </citation>
    <scope>NUCLEOTIDE SEQUENCE</scope>
    <source>
        <strain evidence="1">ACP-7</strain>
    </source>
</reference>
<dbReference type="EC" id="2.4.-.-" evidence="1"/>
<keyword evidence="2" id="KW-1185">Reference proteome</keyword>
<dbReference type="EMBL" id="JBIUGF010000033">
    <property type="protein sequence ID" value="MFJ1338971.1"/>
    <property type="molecule type" value="Genomic_DNA"/>
</dbReference>
<keyword evidence="1" id="KW-0808">Transferase</keyword>
<gene>
    <name evidence="1" type="ORF">ACIKP7_12645</name>
</gene>
<organism evidence="1 2">
    <name type="scientific">Pseudomonas caricapapayae</name>
    <dbReference type="NCBI Taxonomy" id="46678"/>
    <lineage>
        <taxon>Bacteria</taxon>
        <taxon>Pseudomonadati</taxon>
        <taxon>Pseudomonadota</taxon>
        <taxon>Gammaproteobacteria</taxon>
        <taxon>Pseudomonadales</taxon>
        <taxon>Pseudomonadaceae</taxon>
        <taxon>Pseudomonas</taxon>
    </lineage>
</organism>